<evidence type="ECO:0000313" key="1">
    <source>
        <dbReference type="EMBL" id="MBP1874721.1"/>
    </source>
</evidence>
<evidence type="ECO:0000313" key="2">
    <source>
        <dbReference type="Proteomes" id="UP000823773"/>
    </source>
</evidence>
<protein>
    <submittedName>
        <fullName evidence="1">RDD family membrane protein YckC</fullName>
    </submittedName>
</protein>
<gene>
    <name evidence="1" type="ORF">J2Z19_004454</name>
</gene>
<comment type="caution">
    <text evidence="1">The sequence shown here is derived from an EMBL/GenBank/DDBJ whole genome shotgun (WGS) entry which is preliminary data.</text>
</comment>
<organism evidence="1 2">
    <name type="scientific">Ensifer adhaerens</name>
    <name type="common">Sinorhizobium morelense</name>
    <dbReference type="NCBI Taxonomy" id="106592"/>
    <lineage>
        <taxon>Bacteria</taxon>
        <taxon>Pseudomonadati</taxon>
        <taxon>Pseudomonadota</taxon>
        <taxon>Alphaproteobacteria</taxon>
        <taxon>Hyphomicrobiales</taxon>
        <taxon>Rhizobiaceae</taxon>
        <taxon>Sinorhizobium/Ensifer group</taxon>
        <taxon>Ensifer</taxon>
    </lineage>
</organism>
<reference evidence="1" key="1">
    <citation type="submission" date="2021-03" db="EMBL/GenBank/DDBJ databases">
        <title>Genomic Encyclopedia of Type Strains, Phase IV (KMG-IV): sequencing the most valuable type-strain genomes for metagenomic binning, comparative biology and taxonomic classification.</title>
        <authorList>
            <person name="Goeker M."/>
        </authorList>
    </citation>
    <scope>NUCLEOTIDE SEQUENCE</scope>
    <source>
        <strain evidence="1">DSM 18131</strain>
    </source>
</reference>
<name>A0ACC5T1E2_ENSAD</name>
<proteinExistence type="predicted"/>
<dbReference type="Proteomes" id="UP000823773">
    <property type="component" value="Unassembled WGS sequence"/>
</dbReference>
<sequence length="310" mass="33973">MHIDEHNLPWKQCNHCPHGRSIMNSTVAGSILPRFFWRRLAAFVVDTLLFYIVAAIVSIVLVVALPWAPRYFIPSMTACEPTAPDALVQRIEREWPLAPGQSRVSQICTTSFWGVADSRSFVSTLVDAGDNPTQRTINFEIDEAGNPVELEAMRLGTEVFDELVPVLLFCLSGAALIARFGTTPGKKLFALRVIADNGEALPFAKAAKREALRMLPAMLDAFSAPFMLLSIASFGSGDILRDLMDATTILGAPVQIIMLAGGLIFPLFAIVWWVLPLLRWRGQTIYDHLSGCHVILSPRAQTTSPAEAAA</sequence>
<accession>A0ACC5T1E2</accession>
<keyword evidence="2" id="KW-1185">Reference proteome</keyword>
<dbReference type="EMBL" id="JAGGJR010000008">
    <property type="protein sequence ID" value="MBP1874721.1"/>
    <property type="molecule type" value="Genomic_DNA"/>
</dbReference>